<evidence type="ECO:0000313" key="9">
    <source>
        <dbReference type="Proteomes" id="UP000745859"/>
    </source>
</evidence>
<protein>
    <recommendedName>
        <fullName evidence="2">histidine kinase</fullName>
        <ecNumber evidence="2">2.7.13.3</ecNumber>
    </recommendedName>
</protein>
<evidence type="ECO:0000256" key="4">
    <source>
        <dbReference type="ARBA" id="ARBA00022777"/>
    </source>
</evidence>
<keyword evidence="9" id="KW-1185">Reference proteome</keyword>
<keyword evidence="6" id="KW-0472">Membrane</keyword>
<dbReference type="RefSeq" id="WP_167182057.1">
    <property type="nucleotide sequence ID" value="NZ_JAASQL010000001.1"/>
</dbReference>
<accession>A0ABX0U5Y5</accession>
<dbReference type="InterPro" id="IPR005467">
    <property type="entry name" value="His_kinase_dom"/>
</dbReference>
<feature type="transmembrane region" description="Helical" evidence="6">
    <location>
        <begin position="170"/>
        <end position="192"/>
    </location>
</feature>
<organism evidence="8 9">
    <name type="scientific">Wenyingzhuangia heitensis</name>
    <dbReference type="NCBI Taxonomy" id="1487859"/>
    <lineage>
        <taxon>Bacteria</taxon>
        <taxon>Pseudomonadati</taxon>
        <taxon>Bacteroidota</taxon>
        <taxon>Flavobacteriia</taxon>
        <taxon>Flavobacteriales</taxon>
        <taxon>Flavobacteriaceae</taxon>
        <taxon>Wenyingzhuangia</taxon>
    </lineage>
</organism>
<dbReference type="GO" id="GO:0016301">
    <property type="term" value="F:kinase activity"/>
    <property type="evidence" value="ECO:0007669"/>
    <property type="project" value="UniProtKB-KW"/>
</dbReference>
<evidence type="ECO:0000313" key="8">
    <source>
        <dbReference type="EMBL" id="NIJ43578.1"/>
    </source>
</evidence>
<evidence type="ECO:0000256" key="5">
    <source>
        <dbReference type="ARBA" id="ARBA00023012"/>
    </source>
</evidence>
<dbReference type="CDD" id="cd16917">
    <property type="entry name" value="HATPase_UhpB-NarQ-NarX-like"/>
    <property type="match status" value="1"/>
</dbReference>
<dbReference type="PANTHER" id="PTHR24421">
    <property type="entry name" value="NITRATE/NITRITE SENSOR PROTEIN NARX-RELATED"/>
    <property type="match status" value="1"/>
</dbReference>
<dbReference type="EMBL" id="JAASQL010000001">
    <property type="protein sequence ID" value="NIJ43578.1"/>
    <property type="molecule type" value="Genomic_DNA"/>
</dbReference>
<evidence type="ECO:0000256" key="6">
    <source>
        <dbReference type="SAM" id="Phobius"/>
    </source>
</evidence>
<feature type="transmembrane region" description="Helical" evidence="6">
    <location>
        <begin position="199"/>
        <end position="217"/>
    </location>
</feature>
<feature type="transmembrane region" description="Helical" evidence="6">
    <location>
        <begin position="237"/>
        <end position="255"/>
    </location>
</feature>
<evidence type="ECO:0000256" key="2">
    <source>
        <dbReference type="ARBA" id="ARBA00012438"/>
    </source>
</evidence>
<feature type="transmembrane region" description="Helical" evidence="6">
    <location>
        <begin position="267"/>
        <end position="287"/>
    </location>
</feature>
<name>A0ABX0U5Y5_9FLAO</name>
<feature type="domain" description="Histidine kinase" evidence="7">
    <location>
        <begin position="506"/>
        <end position="592"/>
    </location>
</feature>
<evidence type="ECO:0000256" key="1">
    <source>
        <dbReference type="ARBA" id="ARBA00000085"/>
    </source>
</evidence>
<keyword evidence="6" id="KW-0812">Transmembrane</keyword>
<comment type="catalytic activity">
    <reaction evidence="1">
        <text>ATP + protein L-histidine = ADP + protein N-phospho-L-histidine.</text>
        <dbReference type="EC" id="2.7.13.3"/>
    </reaction>
</comment>
<dbReference type="InterPro" id="IPR003594">
    <property type="entry name" value="HATPase_dom"/>
</dbReference>
<dbReference type="SUPFAM" id="SSF55874">
    <property type="entry name" value="ATPase domain of HSP90 chaperone/DNA topoisomerase II/histidine kinase"/>
    <property type="match status" value="1"/>
</dbReference>
<evidence type="ECO:0000259" key="7">
    <source>
        <dbReference type="PROSITE" id="PS50109"/>
    </source>
</evidence>
<reference evidence="8 9" key="1">
    <citation type="submission" date="2020-03" db="EMBL/GenBank/DDBJ databases">
        <title>Genomic Encyclopedia of Type Strains, Phase IV (KMG-IV): sequencing the most valuable type-strain genomes for metagenomic binning, comparative biology and taxonomic classification.</title>
        <authorList>
            <person name="Goeker M."/>
        </authorList>
    </citation>
    <scope>NUCLEOTIDE SEQUENCE [LARGE SCALE GENOMIC DNA]</scope>
    <source>
        <strain evidence="8 9">DSM 101599</strain>
    </source>
</reference>
<dbReference type="PANTHER" id="PTHR24421:SF10">
    <property type="entry name" value="NITRATE_NITRITE SENSOR PROTEIN NARQ"/>
    <property type="match status" value="1"/>
</dbReference>
<dbReference type="Proteomes" id="UP000745859">
    <property type="component" value="Unassembled WGS sequence"/>
</dbReference>
<keyword evidence="6" id="KW-1133">Transmembrane helix</keyword>
<dbReference type="InterPro" id="IPR011623">
    <property type="entry name" value="7TMR_DISM_rcpt_extracell_dom1"/>
</dbReference>
<feature type="transmembrane region" description="Helical" evidence="6">
    <location>
        <begin position="355"/>
        <end position="377"/>
    </location>
</feature>
<dbReference type="EC" id="2.7.13.3" evidence="2"/>
<comment type="caution">
    <text evidence="8">The sequence shown here is derived from an EMBL/GenBank/DDBJ whole genome shotgun (WGS) entry which is preliminary data.</text>
</comment>
<dbReference type="Gene3D" id="3.30.565.10">
    <property type="entry name" value="Histidine kinase-like ATPase, C-terminal domain"/>
    <property type="match status" value="1"/>
</dbReference>
<sequence>MKKNLLLTFCLMNVFLYAQKKNIYKQCFFLTDTIECNSIIKAIHQLEKGNFNKPFGNNIYHKIPKNKTVWFHFRLPANKETSYFTIANSYLHHGKIYTHNAKHIDSLNTINYYDKFGFKNVFYRHPTWELKATNTPTDYFIQIRDDEPKARLELFLNSSNDFLKRNQIEYFLLGTTLTFLCSLILIILALFTTQKQYSLLWYGGFVLFLITAILANKGVGTQYLWSTSKFLIQSSKSFSHTLATMCAAFFYANFYPLTHKHKIIKKIFLGIGYSCLLLTTVYLYKLLFGGLPYWYLSVWIVLKISLLIIGVLHFYLLFKKVIPLYLAIGFIFSIAGTFTYQFYNPTQNFSLLKTYFFTDIFYLTVVLELTLVMYYIISEIVKGKLLSIYLEKENLTLKNSLQNIEDTHKHKFSSNVHDTFGSYIEALNLQVLVNPDTQKLHEIINSFRNEYHLLLTNMFTPNLNPENFIKSVESYCSKMNHLTSLQIEFNHVNSHNLSIPIIYAQEIYKIITELTTNVIKHANANNLLISIIYYNNSIFIELKDNGIGFNTNTYTKGVGLESVNNRIDLLKGAFTINSGANKGTVIKIHLPI</sequence>
<keyword evidence="4 8" id="KW-0418">Kinase</keyword>
<keyword evidence="3" id="KW-0808">Transferase</keyword>
<dbReference type="InterPro" id="IPR036890">
    <property type="entry name" value="HATPase_C_sf"/>
</dbReference>
<feature type="transmembrane region" description="Helical" evidence="6">
    <location>
        <begin position="324"/>
        <end position="343"/>
    </location>
</feature>
<dbReference type="Pfam" id="PF07695">
    <property type="entry name" value="7TMR-DISM_7TM"/>
    <property type="match status" value="1"/>
</dbReference>
<keyword evidence="5" id="KW-0902">Two-component regulatory system</keyword>
<dbReference type="Gene3D" id="2.60.40.2380">
    <property type="match status" value="1"/>
</dbReference>
<feature type="transmembrane region" description="Helical" evidence="6">
    <location>
        <begin position="293"/>
        <end position="317"/>
    </location>
</feature>
<dbReference type="Pfam" id="PF02518">
    <property type="entry name" value="HATPase_c"/>
    <property type="match status" value="1"/>
</dbReference>
<dbReference type="PROSITE" id="PS50109">
    <property type="entry name" value="HIS_KIN"/>
    <property type="match status" value="1"/>
</dbReference>
<proteinExistence type="predicted"/>
<gene>
    <name evidence="8" type="ORF">FHR24_000017</name>
</gene>
<dbReference type="InterPro" id="IPR050482">
    <property type="entry name" value="Sensor_HK_TwoCompSys"/>
</dbReference>
<evidence type="ECO:0000256" key="3">
    <source>
        <dbReference type="ARBA" id="ARBA00022679"/>
    </source>
</evidence>